<comment type="catalytic activity">
    <reaction evidence="8">
        <text>D-glycero-beta-D-manno-heptose 1-phosphate + ATP + H(+) = ADP-D-glycero-beta-D-manno-heptose + diphosphate</text>
        <dbReference type="Rhea" id="RHEA:27465"/>
        <dbReference type="ChEBI" id="CHEBI:15378"/>
        <dbReference type="ChEBI" id="CHEBI:30616"/>
        <dbReference type="ChEBI" id="CHEBI:33019"/>
        <dbReference type="ChEBI" id="CHEBI:59967"/>
        <dbReference type="ChEBI" id="CHEBI:61593"/>
        <dbReference type="EC" id="2.7.7.70"/>
    </reaction>
</comment>
<dbReference type="Pfam" id="PF01467">
    <property type="entry name" value="CTP_transf_like"/>
    <property type="match status" value="1"/>
</dbReference>
<dbReference type="GO" id="GO:0016301">
    <property type="term" value="F:kinase activity"/>
    <property type="evidence" value="ECO:0007669"/>
    <property type="project" value="UniProtKB-KW"/>
</dbReference>
<evidence type="ECO:0000256" key="3">
    <source>
        <dbReference type="ARBA" id="ARBA00004713"/>
    </source>
</evidence>
<evidence type="ECO:0000256" key="5">
    <source>
        <dbReference type="ARBA" id="ARBA00022741"/>
    </source>
</evidence>
<comment type="subunit">
    <text evidence="8">Homodimer.</text>
</comment>
<comment type="pathway">
    <text evidence="8">Nucleotide-sugar biosynthesis; ADP-L-glycero-beta-D-manno-heptose biosynthesis; ADP-L-glycero-beta-D-manno-heptose from D-glycero-beta-D-manno-heptose 7-phosphate: step 1/4.</text>
</comment>
<comment type="similarity">
    <text evidence="8">In the C-terminal section; belongs to the cytidylyltransferase family.</text>
</comment>
<dbReference type="EMBL" id="JAHOPB010000001">
    <property type="protein sequence ID" value="MBU8874538.1"/>
    <property type="molecule type" value="Genomic_DNA"/>
</dbReference>
<dbReference type="InterPro" id="IPR011913">
    <property type="entry name" value="RfaE_dom_I"/>
</dbReference>
<keyword evidence="7 8" id="KW-0067">ATP-binding</keyword>
<dbReference type="PANTHER" id="PTHR46969">
    <property type="entry name" value="BIFUNCTIONAL PROTEIN HLDE"/>
    <property type="match status" value="1"/>
</dbReference>
<feature type="active site" evidence="8">
    <location>
        <position position="294"/>
    </location>
</feature>
<dbReference type="Pfam" id="PF00294">
    <property type="entry name" value="PfkB"/>
    <property type="match status" value="1"/>
</dbReference>
<dbReference type="RefSeq" id="WP_216960250.1">
    <property type="nucleotide sequence ID" value="NZ_JAHOPB010000001.1"/>
</dbReference>
<dbReference type="InterPro" id="IPR023030">
    <property type="entry name" value="Bifunc_HldE"/>
</dbReference>
<reference evidence="11 12" key="1">
    <citation type="submission" date="2021-06" db="EMBL/GenBank/DDBJ databases">
        <authorList>
            <person name="Lee D.H."/>
        </authorList>
    </citation>
    <scope>NUCLEOTIDE SEQUENCE [LARGE SCALE GENOMIC DNA]</scope>
    <source>
        <strain evidence="11 12">MMS21-HV4-11</strain>
    </source>
</reference>
<evidence type="ECO:0000256" key="6">
    <source>
        <dbReference type="ARBA" id="ARBA00022777"/>
    </source>
</evidence>
<feature type="region of interest" description="Cytidylyltransferase" evidence="8">
    <location>
        <begin position="378"/>
        <end position="516"/>
    </location>
</feature>
<evidence type="ECO:0000259" key="9">
    <source>
        <dbReference type="Pfam" id="PF00294"/>
    </source>
</evidence>
<keyword evidence="4 8" id="KW-0808">Transferase</keyword>
<dbReference type="PANTHER" id="PTHR46969:SF1">
    <property type="entry name" value="BIFUNCTIONAL PROTEIN HLDE"/>
    <property type="match status" value="1"/>
</dbReference>
<evidence type="ECO:0000313" key="12">
    <source>
        <dbReference type="Proteomes" id="UP000727907"/>
    </source>
</evidence>
<comment type="similarity">
    <text evidence="8">In the N-terminal section; belongs to the carbohydrate kinase PfkB family.</text>
</comment>
<keyword evidence="5 8" id="KW-0547">Nucleotide-binding</keyword>
<feature type="region of interest" description="Ribokinase" evidence="8">
    <location>
        <begin position="1"/>
        <end position="350"/>
    </location>
</feature>
<sequence>MKNGREAGAPTEAGGTDRAASFRQYLARRWAPTAEPILIVGDAMLDIYVFGTVERISPEAPVPVMRQQETREAAGGAANAAVNIASLGGSAHLVSCVGADADGERLAAVLAEAGITFDLVRSAARPTTVKTRFAAGQHQILRLDRESNAVSTAECEREVLAAIERRIGNCRLVVLSDYDKGVLTDRVLERTIAWARARGVPIVVDPKRRDFSAYRGATYIKPNLAELERATGLSVPSRDDGAVERAAGIVAAATMANVLVTRSEAGMSLVPPAGPALHMSTHAQQVFDVTGAGDTVIAAFALGIASDHSTPEAMAFANLAAGIAVSKPGTATVLAEEVEAERSLLADDEVVARGALVTAETALRLRRIWKRQGLSVGFTNGCFDLLHPGHVSLLRQASSGCDRLILGLNSDQSVRRLKGDGRPVQTEENRAAVLGALESVNLVVIFDADTPAALIDLLVPDLLVKGADYRIEDIVGADTVLKAGGRVVTAELVPGQSTTKLVAASRPIKTDAKVNA</sequence>
<dbReference type="EC" id="2.7.7.70" evidence="8"/>
<dbReference type="InterPro" id="IPR004821">
    <property type="entry name" value="Cyt_trans-like"/>
</dbReference>
<feature type="domain" description="Cytidyltransferase-like" evidence="10">
    <location>
        <begin position="378"/>
        <end position="471"/>
    </location>
</feature>
<comment type="function">
    <text evidence="1 8">Catalyzes the phosphorylation of D-glycero-D-manno-heptose 7-phosphate at the C-1 position to selectively form D-glycero-beta-D-manno-heptose-1,7-bisphosphate.</text>
</comment>
<dbReference type="NCBIfam" id="TIGR02198">
    <property type="entry name" value="rfaE_dom_I"/>
    <property type="match status" value="1"/>
</dbReference>
<feature type="binding site" evidence="8">
    <location>
        <begin position="223"/>
        <end position="226"/>
    </location>
    <ligand>
        <name>ATP</name>
        <dbReference type="ChEBI" id="CHEBI:30616"/>
    </ligand>
</feature>
<dbReference type="CDD" id="cd01172">
    <property type="entry name" value="RfaE_like"/>
    <property type="match status" value="1"/>
</dbReference>
<dbReference type="PROSITE" id="PS00584">
    <property type="entry name" value="PFKB_KINASES_2"/>
    <property type="match status" value="1"/>
</dbReference>
<protein>
    <recommendedName>
        <fullName evidence="8">Bifunctional protein HldE</fullName>
    </recommendedName>
    <domain>
        <recommendedName>
            <fullName evidence="8">D-beta-D-heptose 7-phosphate kinase</fullName>
            <ecNumber evidence="8">2.7.1.167</ecNumber>
        </recommendedName>
        <alternativeName>
            <fullName evidence="8">D-beta-D-heptose 7-phosphotransferase</fullName>
        </alternativeName>
        <alternativeName>
            <fullName evidence="8">D-glycero-beta-D-manno-heptose-7-phosphate kinase</fullName>
        </alternativeName>
    </domain>
    <domain>
        <recommendedName>
            <fullName evidence="8">D-beta-D-heptose 1-phosphate adenylyltransferase</fullName>
            <ecNumber evidence="8">2.7.7.70</ecNumber>
        </recommendedName>
        <alternativeName>
            <fullName evidence="8">D-glycero-beta-D-manno-heptose 1-phosphate adenylyltransferase</fullName>
        </alternativeName>
    </domain>
</protein>
<organism evidence="11 12">
    <name type="scientific">Reyranella humidisoli</name>
    <dbReference type="NCBI Taxonomy" id="2849149"/>
    <lineage>
        <taxon>Bacteria</taxon>
        <taxon>Pseudomonadati</taxon>
        <taxon>Pseudomonadota</taxon>
        <taxon>Alphaproteobacteria</taxon>
        <taxon>Hyphomicrobiales</taxon>
        <taxon>Reyranellaceae</taxon>
        <taxon>Reyranella</taxon>
    </lineage>
</organism>
<keyword evidence="6 8" id="KW-0418">Kinase</keyword>
<keyword evidence="8" id="KW-0119">Carbohydrate metabolism</keyword>
<comment type="caution">
    <text evidence="11">The sequence shown here is derived from an EMBL/GenBank/DDBJ whole genome shotgun (WGS) entry which is preliminary data.</text>
</comment>
<comment type="pathway">
    <text evidence="8">Nucleotide-sugar biosynthesis; ADP-L-glycero-beta-D-manno-heptose biosynthesis; ADP-L-glycero-beta-D-manno-heptose from D-glycero-beta-D-manno-heptose 7-phosphate: step 3/4.</text>
</comment>
<evidence type="ECO:0000256" key="8">
    <source>
        <dbReference type="HAMAP-Rule" id="MF_01603"/>
    </source>
</evidence>
<name>A0ABS6IIW1_9HYPH</name>
<evidence type="ECO:0000256" key="1">
    <source>
        <dbReference type="ARBA" id="ARBA00002319"/>
    </source>
</evidence>
<comment type="function">
    <text evidence="2 8">Catalyzes the ADP transfer from ATP to D-glycero-beta-D-manno-heptose 1-phosphate, yielding ADP-D-glycero-beta-D-manno-heptose.</text>
</comment>
<feature type="domain" description="Carbohydrate kinase PfkB" evidence="9">
    <location>
        <begin position="37"/>
        <end position="333"/>
    </location>
</feature>
<dbReference type="Proteomes" id="UP000727907">
    <property type="component" value="Unassembled WGS sequence"/>
</dbReference>
<comment type="pathway">
    <text evidence="3">Bacterial outer membrane biogenesis; LPS core biosynthesis.</text>
</comment>
<accession>A0ABS6IIW1</accession>
<evidence type="ECO:0000256" key="4">
    <source>
        <dbReference type="ARBA" id="ARBA00022679"/>
    </source>
</evidence>
<dbReference type="InterPro" id="IPR002173">
    <property type="entry name" value="Carboh/pur_kinase_PfkB_CS"/>
</dbReference>
<comment type="catalytic activity">
    <reaction evidence="8">
        <text>D-glycero-beta-D-manno-heptose 7-phosphate + ATP = D-glycero-beta-D-manno-heptose 1,7-bisphosphate + ADP + H(+)</text>
        <dbReference type="Rhea" id="RHEA:27473"/>
        <dbReference type="ChEBI" id="CHEBI:15378"/>
        <dbReference type="ChEBI" id="CHEBI:30616"/>
        <dbReference type="ChEBI" id="CHEBI:60204"/>
        <dbReference type="ChEBI" id="CHEBI:60208"/>
        <dbReference type="ChEBI" id="CHEBI:456216"/>
        <dbReference type="EC" id="2.7.1.167"/>
    </reaction>
</comment>
<evidence type="ECO:0000313" key="11">
    <source>
        <dbReference type="EMBL" id="MBU8874538.1"/>
    </source>
</evidence>
<evidence type="ECO:0000256" key="7">
    <source>
        <dbReference type="ARBA" id="ARBA00022840"/>
    </source>
</evidence>
<keyword evidence="12" id="KW-1185">Reference proteome</keyword>
<dbReference type="InterPro" id="IPR011611">
    <property type="entry name" value="PfkB_dom"/>
</dbReference>
<dbReference type="EC" id="2.7.1.167" evidence="8"/>
<keyword evidence="8" id="KW-0548">Nucleotidyltransferase</keyword>
<keyword evidence="8" id="KW-0511">Multifunctional enzyme</keyword>
<proteinExistence type="inferred from homology"/>
<evidence type="ECO:0000256" key="2">
    <source>
        <dbReference type="ARBA" id="ARBA00003753"/>
    </source>
</evidence>
<dbReference type="NCBIfam" id="TIGR00125">
    <property type="entry name" value="cyt_tran_rel"/>
    <property type="match status" value="1"/>
</dbReference>
<dbReference type="HAMAP" id="MF_01603">
    <property type="entry name" value="HldE"/>
    <property type="match status" value="1"/>
</dbReference>
<evidence type="ECO:0000259" key="10">
    <source>
        <dbReference type="Pfam" id="PF01467"/>
    </source>
</evidence>
<gene>
    <name evidence="11" type="primary">rfaE1</name>
    <name evidence="8" type="synonym">hldE</name>
    <name evidence="11" type="ORF">KQ910_12260</name>
</gene>